<dbReference type="EMBL" id="UINC01106649">
    <property type="protein sequence ID" value="SVC71451.1"/>
    <property type="molecule type" value="Genomic_DNA"/>
</dbReference>
<reference evidence="3" key="1">
    <citation type="submission" date="2018-05" db="EMBL/GenBank/DDBJ databases">
        <authorList>
            <person name="Lanie J.A."/>
            <person name="Ng W.-L."/>
            <person name="Kazmierczak K.M."/>
            <person name="Andrzejewski T.M."/>
            <person name="Davidsen T.M."/>
            <person name="Wayne K.J."/>
            <person name="Tettelin H."/>
            <person name="Glass J.I."/>
            <person name="Rusch D."/>
            <person name="Podicherti R."/>
            <person name="Tsui H.-C.T."/>
            <person name="Winkler M.E."/>
        </authorList>
    </citation>
    <scope>NUCLEOTIDE SEQUENCE</scope>
</reference>
<proteinExistence type="predicted"/>
<dbReference type="InterPro" id="IPR001322">
    <property type="entry name" value="Lamin_tail_dom"/>
</dbReference>
<accession>A0A382PHQ2</accession>
<sequence>TQLFETYGPPGSGLIPDSEPGDPVVDFGSIEYNPASGNQDEEFIEIINANAYAVDLSGWRVEGGVDFTFPPGAVIPAGDADPERGKFFLTPDVAAFRSRASSPTGGESRLVIGNYSGHLANTGEILTLFDANRRPVATTTTPTNLSDTQQFLIVSEIMYHPSGKGGGKEFIEVMNTSDSVTLDLGGVRFTRGIEFSFAPGTRLVPGARVVVTQSQFENGTALGNGGETIKIEDANNSTVTEFAFDDTAPWPTAPDGGGPSLILIQPEIRPNPNITTNWRSSAYNEGNPGTSDAIPFGGEDPIAYALVDSPRIISTGDGTMLYSYTRRAGADSVRLTVEWSENLL</sequence>
<dbReference type="SUPFAM" id="SSF74853">
    <property type="entry name" value="Lamin A/C globular tail domain"/>
    <property type="match status" value="1"/>
</dbReference>
<evidence type="ECO:0000256" key="1">
    <source>
        <dbReference type="SAM" id="MobiDB-lite"/>
    </source>
</evidence>
<dbReference type="Pfam" id="PF00932">
    <property type="entry name" value="LTD"/>
    <property type="match status" value="2"/>
</dbReference>
<dbReference type="InterPro" id="IPR036415">
    <property type="entry name" value="Lamin_tail_dom_sf"/>
</dbReference>
<evidence type="ECO:0000313" key="3">
    <source>
        <dbReference type="EMBL" id="SVC71451.1"/>
    </source>
</evidence>
<name>A0A382PHQ2_9ZZZZ</name>
<dbReference type="Gene3D" id="2.60.40.1260">
    <property type="entry name" value="Lamin Tail domain"/>
    <property type="match status" value="1"/>
</dbReference>
<feature type="region of interest" description="Disordered" evidence="1">
    <location>
        <begin position="1"/>
        <end position="20"/>
    </location>
</feature>
<feature type="domain" description="LTD" evidence="2">
    <location>
        <begin position="139"/>
        <end position="326"/>
    </location>
</feature>
<organism evidence="3">
    <name type="scientific">marine metagenome</name>
    <dbReference type="NCBI Taxonomy" id="408172"/>
    <lineage>
        <taxon>unclassified sequences</taxon>
        <taxon>metagenomes</taxon>
        <taxon>ecological metagenomes</taxon>
    </lineage>
</organism>
<gene>
    <name evidence="3" type="ORF">METZ01_LOCUS324305</name>
</gene>
<feature type="non-terminal residue" evidence="3">
    <location>
        <position position="344"/>
    </location>
</feature>
<dbReference type="PROSITE" id="PS51841">
    <property type="entry name" value="LTD"/>
    <property type="match status" value="1"/>
</dbReference>
<evidence type="ECO:0000259" key="2">
    <source>
        <dbReference type="PROSITE" id="PS51841"/>
    </source>
</evidence>
<protein>
    <recommendedName>
        <fullName evidence="2">LTD domain-containing protein</fullName>
    </recommendedName>
</protein>
<feature type="non-terminal residue" evidence="3">
    <location>
        <position position="1"/>
    </location>
</feature>
<dbReference type="AlphaFoldDB" id="A0A382PHQ2"/>